<dbReference type="SUPFAM" id="SSF53448">
    <property type="entry name" value="Nucleotide-diphospho-sugar transferases"/>
    <property type="match status" value="1"/>
</dbReference>
<evidence type="ECO:0000256" key="3">
    <source>
        <dbReference type="ARBA" id="ARBA00022679"/>
    </source>
</evidence>
<evidence type="ECO:0000256" key="2">
    <source>
        <dbReference type="ARBA" id="ARBA00022676"/>
    </source>
</evidence>
<dbReference type="InterPro" id="IPR001173">
    <property type="entry name" value="Glyco_trans_2-like"/>
</dbReference>
<protein>
    <submittedName>
        <fullName evidence="5">Glycosyltransferase family 2 protein</fullName>
    </submittedName>
</protein>
<evidence type="ECO:0000313" key="6">
    <source>
        <dbReference type="Proteomes" id="UP000321945"/>
    </source>
</evidence>
<dbReference type="EMBL" id="VORU01000008">
    <property type="protein sequence ID" value="TXD68827.1"/>
    <property type="molecule type" value="Genomic_DNA"/>
</dbReference>
<dbReference type="CDD" id="cd04186">
    <property type="entry name" value="GT_2_like_c"/>
    <property type="match status" value="1"/>
</dbReference>
<comment type="caution">
    <text evidence="5">The sequence shown here is derived from an EMBL/GenBank/DDBJ whole genome shotgun (WGS) entry which is preliminary data.</text>
</comment>
<reference evidence="5 6" key="1">
    <citation type="submission" date="2019-08" db="EMBL/GenBank/DDBJ databases">
        <title>Genome of Aequorivita lipolytica Y10-2 (type strain).</title>
        <authorList>
            <person name="Bowman J.P."/>
        </authorList>
    </citation>
    <scope>NUCLEOTIDE SEQUENCE [LARGE SCALE GENOMIC DNA]</scope>
    <source>
        <strain evidence="5 6">Y10-2</strain>
    </source>
</reference>
<feature type="domain" description="Glycosyltransferase 2-like" evidence="4">
    <location>
        <begin position="12"/>
        <end position="193"/>
    </location>
</feature>
<accession>A0A5C6YNE5</accession>
<evidence type="ECO:0000256" key="1">
    <source>
        <dbReference type="ARBA" id="ARBA00006739"/>
    </source>
</evidence>
<evidence type="ECO:0000259" key="4">
    <source>
        <dbReference type="Pfam" id="PF00535"/>
    </source>
</evidence>
<comment type="similarity">
    <text evidence="1">Belongs to the glycosyltransferase 2 family.</text>
</comment>
<sequence length="317" mass="36440">MEKTTSAQPLVSVIILNYNTFQLMLDCVASIKKFTPSNIHVEFIIVDNASANNEGVSLQNAFQNQEECQVLRSQINLGFGAGNVLGAQQAKGRYFAFINSDVLFTEDCFSEMVSFMESSKNVGVCGIQILNGEGEKSISQRPFEGVRYKLFGKKFLYKTDPKIPKINAELKTPTQVDFVIGSFMFFNANAYRECGGFDPNIFLYYEEFDICYRLKLLGYKTVFLPQISYIHLEGQSGGFNILKKKEHLLSYLYVVRKNLGFSKFWIIKSYLLLTYFFKAIFKPKYRPLFKFLLFRGESLAHSLRHQQKQLEKKDTIL</sequence>
<dbReference type="GO" id="GO:0016757">
    <property type="term" value="F:glycosyltransferase activity"/>
    <property type="evidence" value="ECO:0007669"/>
    <property type="project" value="UniProtKB-KW"/>
</dbReference>
<dbReference type="AlphaFoldDB" id="A0A5C6YNE5"/>
<dbReference type="Gene3D" id="3.90.550.10">
    <property type="entry name" value="Spore Coat Polysaccharide Biosynthesis Protein SpsA, Chain A"/>
    <property type="match status" value="1"/>
</dbReference>
<dbReference type="RefSeq" id="WP_111816173.1">
    <property type="nucleotide sequence ID" value="NZ_CBCRZQ010000006.1"/>
</dbReference>
<gene>
    <name evidence="5" type="ORF">ESV24_10240</name>
</gene>
<organism evidence="5 6">
    <name type="scientific">Aequorivita lipolytica</name>
    <dbReference type="NCBI Taxonomy" id="153267"/>
    <lineage>
        <taxon>Bacteria</taxon>
        <taxon>Pseudomonadati</taxon>
        <taxon>Bacteroidota</taxon>
        <taxon>Flavobacteriia</taxon>
        <taxon>Flavobacteriales</taxon>
        <taxon>Flavobacteriaceae</taxon>
        <taxon>Aequorivita</taxon>
    </lineage>
</organism>
<evidence type="ECO:0000313" key="5">
    <source>
        <dbReference type="EMBL" id="TXD68827.1"/>
    </source>
</evidence>
<keyword evidence="3 5" id="KW-0808">Transferase</keyword>
<dbReference type="InterPro" id="IPR029044">
    <property type="entry name" value="Nucleotide-diphossugar_trans"/>
</dbReference>
<keyword evidence="6" id="KW-1185">Reference proteome</keyword>
<dbReference type="PANTHER" id="PTHR43179:SF12">
    <property type="entry name" value="GALACTOFURANOSYLTRANSFERASE GLFT2"/>
    <property type="match status" value="1"/>
</dbReference>
<dbReference type="PANTHER" id="PTHR43179">
    <property type="entry name" value="RHAMNOSYLTRANSFERASE WBBL"/>
    <property type="match status" value="1"/>
</dbReference>
<dbReference type="OrthoDB" id="9771846at2"/>
<proteinExistence type="inferred from homology"/>
<dbReference type="Pfam" id="PF00535">
    <property type="entry name" value="Glycos_transf_2"/>
    <property type="match status" value="1"/>
</dbReference>
<name>A0A5C6YNE5_9FLAO</name>
<keyword evidence="2" id="KW-0328">Glycosyltransferase</keyword>
<dbReference type="Proteomes" id="UP000321945">
    <property type="component" value="Unassembled WGS sequence"/>
</dbReference>